<dbReference type="HOGENOM" id="CLU_541231_0_0_1"/>
<dbReference type="GO" id="GO:0006886">
    <property type="term" value="P:intracellular protein transport"/>
    <property type="evidence" value="ECO:0007669"/>
    <property type="project" value="InterPro"/>
</dbReference>
<proteinExistence type="inferred from homology"/>
<sequence>MDIALDYEESTGYPSRPKVRLDSETVLPVILMNEPVKGVVHITLPEGKKLDHNGIKIHLIGVVEIPSDRQNGVMEMLSLEMELEAASTLSGTGTQYRFLFAPMTSQMCETYYGNLFRIRYFLKVVIHRTYAINISKEQEVAVQFLEEPPESNNLIQLEVGIEDCLHLEFRSSKSKYHLNDYVLGNIQFLLVRIKFKLMELAIVRKESIVIDTDKKIESETLATFEIMDGPPMKGDVIPVRLYLSPYALTPTYQSLLSKFSVHYFLNLILIDQEGRKYFKHQEMFLWRSKYGEAERFPLRVRERVLDLERWRRCRLCLRDLERERDTEGEYRLLRRSLRSDRDGERDEERDLETDRERDVGYYTIPSTKLFIAAGFRSISRYFHANFSAMELLSESEWILVSTLSIGLGTYPCICCTASSASRKSSYSCKMCHPSSCQSNQWKGLSHTMNANGGGRRGNFNITFTIFPNSPNVFSNSGSDISCGRFPTNILGIVGIEWMDKLGCE</sequence>
<dbReference type="EMBL" id="FR824148">
    <property type="protein sequence ID" value="CCA20784.1"/>
    <property type="molecule type" value="Genomic_DNA"/>
</dbReference>
<gene>
    <name evidence="2" type="primary">AlNc14C103G6116</name>
    <name evidence="2" type="ORF">ALNC14_069270</name>
</gene>
<dbReference type="AlphaFoldDB" id="F0WHQ9"/>
<name>F0WHQ9_9STRA</name>
<organism evidence="2">
    <name type="scientific">Albugo laibachii Nc14</name>
    <dbReference type="NCBI Taxonomy" id="890382"/>
    <lineage>
        <taxon>Eukaryota</taxon>
        <taxon>Sar</taxon>
        <taxon>Stramenopiles</taxon>
        <taxon>Oomycota</taxon>
        <taxon>Peronosporomycetes</taxon>
        <taxon>Albuginales</taxon>
        <taxon>Albuginaceae</taxon>
        <taxon>Albugo</taxon>
    </lineage>
</organism>
<dbReference type="PANTHER" id="PTHR12233">
    <property type="entry name" value="VACUOLAR PROTEIN SORTING 26 RELATED"/>
    <property type="match status" value="1"/>
</dbReference>
<dbReference type="InterPro" id="IPR028934">
    <property type="entry name" value="Vps26-related"/>
</dbReference>
<dbReference type="InterPro" id="IPR014752">
    <property type="entry name" value="Arrestin-like_C"/>
</dbReference>
<reference evidence="2" key="2">
    <citation type="submission" date="2011-02" db="EMBL/GenBank/DDBJ databases">
        <authorList>
            <person name="MacLean D."/>
        </authorList>
    </citation>
    <scope>NUCLEOTIDE SEQUENCE</scope>
</reference>
<evidence type="ECO:0000313" key="2">
    <source>
        <dbReference type="EMBL" id="CCA20784.1"/>
    </source>
</evidence>
<protein>
    <submittedName>
        <fullName evidence="2">Vacuolar protein sorting 26 putative</fullName>
    </submittedName>
</protein>
<dbReference type="Pfam" id="PF03643">
    <property type="entry name" value="Vps26"/>
    <property type="match status" value="1"/>
</dbReference>
<evidence type="ECO:0000256" key="1">
    <source>
        <dbReference type="ARBA" id="ARBA00009100"/>
    </source>
</evidence>
<dbReference type="Gene3D" id="2.60.40.640">
    <property type="match status" value="2"/>
</dbReference>
<accession>F0WHQ9</accession>
<comment type="similarity">
    <text evidence="1">Belongs to the VPS26 family.</text>
</comment>
<reference evidence="2" key="1">
    <citation type="journal article" date="2011" name="PLoS Biol.">
        <title>Gene gain and loss during evolution of obligate parasitism in the white rust pathogen of Arabidopsis thaliana.</title>
        <authorList>
            <person name="Kemen E."/>
            <person name="Gardiner A."/>
            <person name="Schultz-Larsen T."/>
            <person name="Kemen A.C."/>
            <person name="Balmuth A.L."/>
            <person name="Robert-Seilaniantz A."/>
            <person name="Bailey K."/>
            <person name="Holub E."/>
            <person name="Studholme D.J."/>
            <person name="Maclean D."/>
            <person name="Jones J.D."/>
        </authorList>
    </citation>
    <scope>NUCLEOTIDE SEQUENCE</scope>
</reference>